<evidence type="ECO:0000313" key="3">
    <source>
        <dbReference type="Proteomes" id="UP000821837"/>
    </source>
</evidence>
<feature type="compositionally biased region" description="Polar residues" evidence="1">
    <location>
        <begin position="132"/>
        <end position="143"/>
    </location>
</feature>
<evidence type="ECO:0000313" key="2">
    <source>
        <dbReference type="EMBL" id="KAH7935079.1"/>
    </source>
</evidence>
<dbReference type="EMBL" id="JABSTV010001255">
    <property type="protein sequence ID" value="KAH7935079.1"/>
    <property type="molecule type" value="Genomic_DNA"/>
</dbReference>
<dbReference type="AlphaFoldDB" id="A0A9D4PAA6"/>
<protein>
    <recommendedName>
        <fullName evidence="4">BZIP domain-containing protein</fullName>
    </recommendedName>
</protein>
<organism evidence="2 3">
    <name type="scientific">Rhipicephalus sanguineus</name>
    <name type="common">Brown dog tick</name>
    <name type="synonym">Ixodes sanguineus</name>
    <dbReference type="NCBI Taxonomy" id="34632"/>
    <lineage>
        <taxon>Eukaryota</taxon>
        <taxon>Metazoa</taxon>
        <taxon>Ecdysozoa</taxon>
        <taxon>Arthropoda</taxon>
        <taxon>Chelicerata</taxon>
        <taxon>Arachnida</taxon>
        <taxon>Acari</taxon>
        <taxon>Parasitiformes</taxon>
        <taxon>Ixodida</taxon>
        <taxon>Ixodoidea</taxon>
        <taxon>Ixodidae</taxon>
        <taxon>Rhipicephalinae</taxon>
        <taxon>Rhipicephalus</taxon>
        <taxon>Rhipicephalus</taxon>
    </lineage>
</organism>
<name>A0A9D4PAA6_RHISA</name>
<proteinExistence type="predicted"/>
<feature type="compositionally biased region" description="Low complexity" evidence="1">
    <location>
        <begin position="97"/>
        <end position="106"/>
    </location>
</feature>
<feature type="compositionally biased region" description="Polar residues" evidence="1">
    <location>
        <begin position="1"/>
        <end position="16"/>
    </location>
</feature>
<dbReference type="VEuPathDB" id="VectorBase:RSAN_043577"/>
<dbReference type="Proteomes" id="UP000821837">
    <property type="component" value="Unassembled WGS sequence"/>
</dbReference>
<accession>A0A9D4PAA6</accession>
<evidence type="ECO:0008006" key="4">
    <source>
        <dbReference type="Google" id="ProtNLM"/>
    </source>
</evidence>
<reference evidence="2" key="2">
    <citation type="submission" date="2021-09" db="EMBL/GenBank/DDBJ databases">
        <authorList>
            <person name="Jia N."/>
            <person name="Wang J."/>
            <person name="Shi W."/>
            <person name="Du L."/>
            <person name="Sun Y."/>
            <person name="Zhan W."/>
            <person name="Jiang J."/>
            <person name="Wang Q."/>
            <person name="Zhang B."/>
            <person name="Ji P."/>
            <person name="Sakyi L.B."/>
            <person name="Cui X."/>
            <person name="Yuan T."/>
            <person name="Jiang B."/>
            <person name="Yang W."/>
            <person name="Lam T.T.-Y."/>
            <person name="Chang Q."/>
            <person name="Ding S."/>
            <person name="Wang X."/>
            <person name="Zhu J."/>
            <person name="Ruan X."/>
            <person name="Zhao L."/>
            <person name="Wei J."/>
            <person name="Que T."/>
            <person name="Du C."/>
            <person name="Cheng J."/>
            <person name="Dai P."/>
            <person name="Han X."/>
            <person name="Huang E."/>
            <person name="Gao Y."/>
            <person name="Liu J."/>
            <person name="Shao H."/>
            <person name="Ye R."/>
            <person name="Li L."/>
            <person name="Wei W."/>
            <person name="Wang X."/>
            <person name="Wang C."/>
            <person name="Huo Q."/>
            <person name="Li W."/>
            <person name="Guo W."/>
            <person name="Chen H."/>
            <person name="Chen S."/>
            <person name="Zhou L."/>
            <person name="Zhou L."/>
            <person name="Ni X."/>
            <person name="Tian J."/>
            <person name="Zhou Y."/>
            <person name="Sheng Y."/>
            <person name="Liu T."/>
            <person name="Pan Y."/>
            <person name="Xia L."/>
            <person name="Li J."/>
            <person name="Zhao F."/>
            <person name="Cao W."/>
        </authorList>
    </citation>
    <scope>NUCLEOTIDE SEQUENCE</scope>
    <source>
        <strain evidence="2">Rsan-2018</strain>
        <tissue evidence="2">Larvae</tissue>
    </source>
</reference>
<evidence type="ECO:0000256" key="1">
    <source>
        <dbReference type="SAM" id="MobiDB-lite"/>
    </source>
</evidence>
<sequence>MYQSEQQMQELSSRMRSMTLDLENAGLPELSRKRARSSSPLTTPDPDKLQLTSPEVEELVTDLFAPKTPPSPTTLFSRTEEREQYASGYSNGLPHVQLQQQEQKNQPPEPALQQLVMSGPNISDSVVPVSNPGFSLPSTSKHSATGDDVKDTPQMVPAMGATPPPWSIGSDEERIGKGSAPPPTTMHQAPQQLLPKFEEVSSRKCTMTLDLDNALSHPHNSKRARMLPTVHLQGAEPPLSLIDMRDRQRTKLDEKGYRNRIAQARRRHRQMDLWLQVKVNALKVCRACSGSR</sequence>
<feature type="region of interest" description="Disordered" evidence="1">
    <location>
        <begin position="1"/>
        <end position="154"/>
    </location>
</feature>
<gene>
    <name evidence="2" type="ORF">HPB52_003683</name>
</gene>
<reference evidence="2" key="1">
    <citation type="journal article" date="2020" name="Cell">
        <title>Large-Scale Comparative Analyses of Tick Genomes Elucidate Their Genetic Diversity and Vector Capacities.</title>
        <authorList>
            <consortium name="Tick Genome and Microbiome Consortium (TIGMIC)"/>
            <person name="Jia N."/>
            <person name="Wang J."/>
            <person name="Shi W."/>
            <person name="Du L."/>
            <person name="Sun Y."/>
            <person name="Zhan W."/>
            <person name="Jiang J.F."/>
            <person name="Wang Q."/>
            <person name="Zhang B."/>
            <person name="Ji P."/>
            <person name="Bell-Sakyi L."/>
            <person name="Cui X.M."/>
            <person name="Yuan T.T."/>
            <person name="Jiang B.G."/>
            <person name="Yang W.F."/>
            <person name="Lam T.T."/>
            <person name="Chang Q.C."/>
            <person name="Ding S.J."/>
            <person name="Wang X.J."/>
            <person name="Zhu J.G."/>
            <person name="Ruan X.D."/>
            <person name="Zhao L."/>
            <person name="Wei J.T."/>
            <person name="Ye R.Z."/>
            <person name="Que T.C."/>
            <person name="Du C.H."/>
            <person name="Zhou Y.H."/>
            <person name="Cheng J.X."/>
            <person name="Dai P.F."/>
            <person name="Guo W.B."/>
            <person name="Han X.H."/>
            <person name="Huang E.J."/>
            <person name="Li L.F."/>
            <person name="Wei W."/>
            <person name="Gao Y.C."/>
            <person name="Liu J.Z."/>
            <person name="Shao H.Z."/>
            <person name="Wang X."/>
            <person name="Wang C.C."/>
            <person name="Yang T.C."/>
            <person name="Huo Q.B."/>
            <person name="Li W."/>
            <person name="Chen H.Y."/>
            <person name="Chen S.E."/>
            <person name="Zhou L.G."/>
            <person name="Ni X.B."/>
            <person name="Tian J.H."/>
            <person name="Sheng Y."/>
            <person name="Liu T."/>
            <person name="Pan Y.S."/>
            <person name="Xia L.Y."/>
            <person name="Li J."/>
            <person name="Zhao F."/>
            <person name="Cao W.C."/>
        </authorList>
    </citation>
    <scope>NUCLEOTIDE SEQUENCE</scope>
    <source>
        <strain evidence="2">Rsan-2018</strain>
    </source>
</reference>
<keyword evidence="3" id="KW-1185">Reference proteome</keyword>
<comment type="caution">
    <text evidence="2">The sequence shown here is derived from an EMBL/GenBank/DDBJ whole genome shotgun (WGS) entry which is preliminary data.</text>
</comment>